<protein>
    <recommendedName>
        <fullName evidence="3">MG2 domain-containing protein</fullName>
    </recommendedName>
</protein>
<evidence type="ECO:0008006" key="3">
    <source>
        <dbReference type="Google" id="ProtNLM"/>
    </source>
</evidence>
<dbReference type="EMBL" id="FNHH01000001">
    <property type="protein sequence ID" value="SDL70056.1"/>
    <property type="molecule type" value="Genomic_DNA"/>
</dbReference>
<evidence type="ECO:0000313" key="2">
    <source>
        <dbReference type="Proteomes" id="UP000199226"/>
    </source>
</evidence>
<dbReference type="Gene3D" id="2.60.40.1930">
    <property type="match status" value="1"/>
</dbReference>
<evidence type="ECO:0000313" key="1">
    <source>
        <dbReference type="EMBL" id="SDL70056.1"/>
    </source>
</evidence>
<dbReference type="STRING" id="990371.SAMN05421813_101269"/>
<gene>
    <name evidence="1" type="ORF">SAMN05421813_101269</name>
</gene>
<dbReference type="Proteomes" id="UP000199226">
    <property type="component" value="Unassembled WGS sequence"/>
</dbReference>
<proteinExistence type="predicted"/>
<dbReference type="AlphaFoldDB" id="A0A1G9M748"/>
<dbReference type="OrthoDB" id="609485at2"/>
<sequence>MRKPINISFSLTFKITWIIFLLAVISNVQAQQTNPDSIASRFEDFNANNLQEKIFVHTDKEMYLAGEIIWFKLYYTSAGTNKLLDLSKIAYVEVIDKNQKPVLQAKISIEKGTGSGSLYLPVSLTSGNYQFRAYTNWMKNFSPDYFFNKNISIINSLLKPEKLQSDAVSAKYDVQFFPEGGQIIENLPGKVAYRAIDDQGKGVNFTGTLVDQDNTVLVRFKPLKFGIGSFSFTPVAGKTYRAVVEMPGETIVREIPIAKTGYVIQLLDDQDDKLRLSVQSNGVPANQEVHLFAHTRQMTKIKASANLSMGKTEFLIDKRTLGEGVSHFTVFNASGQAVAERLFFKRPSGKLLIKASADQQKYSPRKKVTISLDAKDEKGLSMAADASVSVYAADSLESDNGDIFNYLWLKSDLKGNVESPAYYFTNNDALTNEALDNLMLTHGWRRFVWQEIMKNTMPSFEFLPEIEGHIINGKIVDTRTNAPAKNIMTYLAVPGRKLHIYGSKSNSFGQIRFYTRDIFGPSEIVVQTKFQQDSTYRIDISNPFLEKYSSSGPFELNLSEKSRSRILNQSVSSQVQNVFAGDKLRTFYPALTDSSAFYIKSDKTYLLDNFVRFNTMEEVLREYVTEVPLMRQKDDYTILVRVKPHPNDFPRNVEPLILLDGVPVFDRGNKIIKYDPKKVRELEVVAKRYYLGPLMFNSIINFKTFKGNLPDFQLDTRATVMDYEGMQLKREFYSPLYETEASVSARLPDFRNVLYWSPDVKIDSNGKKTISFYTSDQENKYTVVLQGISPEGKVGASKIEILVKK</sequence>
<organism evidence="1 2">
    <name type="scientific">Daejeonella rubra</name>
    <dbReference type="NCBI Taxonomy" id="990371"/>
    <lineage>
        <taxon>Bacteria</taxon>
        <taxon>Pseudomonadati</taxon>
        <taxon>Bacteroidota</taxon>
        <taxon>Sphingobacteriia</taxon>
        <taxon>Sphingobacteriales</taxon>
        <taxon>Sphingobacteriaceae</taxon>
        <taxon>Daejeonella</taxon>
    </lineage>
</organism>
<dbReference type="RefSeq" id="WP_090698159.1">
    <property type="nucleotide sequence ID" value="NZ_FNHH01000001.1"/>
</dbReference>
<reference evidence="2" key="1">
    <citation type="submission" date="2016-10" db="EMBL/GenBank/DDBJ databases">
        <authorList>
            <person name="Varghese N."/>
            <person name="Submissions S."/>
        </authorList>
    </citation>
    <scope>NUCLEOTIDE SEQUENCE [LARGE SCALE GENOMIC DNA]</scope>
    <source>
        <strain evidence="2">DSM 24536</strain>
    </source>
</reference>
<name>A0A1G9M748_9SPHI</name>
<accession>A0A1G9M748</accession>
<keyword evidence="2" id="KW-1185">Reference proteome</keyword>